<name>A0ABX1PPY3_9RHOO</name>
<feature type="region of interest" description="Disordered" evidence="1">
    <location>
        <begin position="1"/>
        <end position="21"/>
    </location>
</feature>
<evidence type="ECO:0000313" key="3">
    <source>
        <dbReference type="Proteomes" id="UP000615989"/>
    </source>
</evidence>
<dbReference type="RefSeq" id="WP_169119787.1">
    <property type="nucleotide sequence ID" value="NZ_WTVG02000040.1"/>
</dbReference>
<evidence type="ECO:0000256" key="1">
    <source>
        <dbReference type="SAM" id="MobiDB-lite"/>
    </source>
</evidence>
<accession>A0ABX1PPY3</accession>
<dbReference type="EMBL" id="WTVG01000072">
    <property type="protein sequence ID" value="NMG26466.1"/>
    <property type="molecule type" value="Genomic_DNA"/>
</dbReference>
<comment type="caution">
    <text evidence="2">The sequence shown here is derived from an EMBL/GenBank/DDBJ whole genome shotgun (WGS) entry which is preliminary data.</text>
</comment>
<evidence type="ECO:0000313" key="2">
    <source>
        <dbReference type="EMBL" id="NMG26466.1"/>
    </source>
</evidence>
<reference evidence="2" key="1">
    <citation type="submission" date="2019-12" db="EMBL/GenBank/DDBJ databases">
        <title>Comparative genomics gives insights into the taxonomy of the Azoarcus-Aromatoleum group and reveals separate origins of nif in the plant-associated Azoarcus and non-plant-associated Aromatoleum sub-groups.</title>
        <authorList>
            <person name="Lafos M."/>
            <person name="Maluk M."/>
            <person name="Batista M."/>
            <person name="Junghare M."/>
            <person name="Carmona M."/>
            <person name="Faoro H."/>
            <person name="Cruz L.M."/>
            <person name="Battistoni F."/>
            <person name="De Souza E."/>
            <person name="Pedrosa F."/>
            <person name="Chen W.-M."/>
            <person name="Poole P.S."/>
            <person name="Dixon R.A."/>
            <person name="James E.K."/>
        </authorList>
    </citation>
    <scope>NUCLEOTIDE SEQUENCE</scope>
    <source>
        <strain evidence="2">LuFRes1</strain>
    </source>
</reference>
<sequence>MTDPRLPPSHDDESTNTSGNTRFDAVLHARLSRRQLLGGTLGAAVLTLAGAGLPNAFAAPAVPGTAAPVRRAARLGFAPVAKSLDDAVVLPDGYRYSVLFRLGDPIAPSVGEYLNNGGDDPESFALRAGDHHDGMHYFGLGANGRHHKNESRRGLLCMNHEAITPEYLHPRGQTVTNGVRTDAGEVLREFYAHGVAIVETVNAGGEWRYERNSRFNRRIHTLTGMELAGPAAKTRYMVTKYAPDGSRTRGTVNNCASGHTPWGTYLTCEENWAGYFRRVAAVDDPRRSAKELAAFARYGVRGNGRERWATVTPDTPDDLYGRWNAMKLGTSDDGSDDYRNAANTYGWVVEIDPFAPASTPKKRTALGRFAHEGAWLGPVRAGAPLVWYMGCDSRDEYIYKYVSNQPWNPADADGGLAAGDKYLDDGRLYVARFDVDGTGEWIELRFGVGNVTAGNAAYSFADQADVVVHARLAADAAGATRMDRPEWAAVNPRNGEVYVALTNTNASARPLAELDAANPRFYNDRKTTGQNQLGNPNGHIIRFAEAGGEAGATRFTWDVFLFGARATADASDVNISGLTDANDFSSPDGLWFSPATGVLWIETDDGAYTDVTNCMLLAAVPGSVGDGGPRTIVSSDGVSSRAVNTYVGAPLGEENLRRFLVGPKECEITGLAETPDGRALFINIQHPGEATQPDYATARFGSHWPDGHSARPRSATIVITREDGGEIGI</sequence>
<dbReference type="PANTHER" id="PTHR35399">
    <property type="entry name" value="SLR8030 PROTEIN"/>
    <property type="match status" value="1"/>
</dbReference>
<dbReference type="PANTHER" id="PTHR35399:SF2">
    <property type="entry name" value="DUF839 DOMAIN-CONTAINING PROTEIN"/>
    <property type="match status" value="1"/>
</dbReference>
<dbReference type="PROSITE" id="PS51318">
    <property type="entry name" value="TAT"/>
    <property type="match status" value="1"/>
</dbReference>
<dbReference type="InterPro" id="IPR006311">
    <property type="entry name" value="TAT_signal"/>
</dbReference>
<gene>
    <name evidence="2" type="ORF">GO606_17475</name>
</gene>
<dbReference type="Proteomes" id="UP000615989">
    <property type="component" value="Unassembled WGS sequence"/>
</dbReference>
<dbReference type="InterPro" id="IPR008557">
    <property type="entry name" value="PhoX"/>
</dbReference>
<keyword evidence="3" id="KW-1185">Reference proteome</keyword>
<organism evidence="2 3">
    <name type="scientific">Aromatoleum anaerobium</name>
    <dbReference type="NCBI Taxonomy" id="182180"/>
    <lineage>
        <taxon>Bacteria</taxon>
        <taxon>Pseudomonadati</taxon>
        <taxon>Pseudomonadota</taxon>
        <taxon>Betaproteobacteria</taxon>
        <taxon>Rhodocyclales</taxon>
        <taxon>Rhodocyclaceae</taxon>
        <taxon>Aromatoleum</taxon>
    </lineage>
</organism>
<protein>
    <submittedName>
        <fullName evidence="2">DUF839 domain-containing protein</fullName>
    </submittedName>
</protein>
<proteinExistence type="predicted"/>
<dbReference type="Pfam" id="PF05787">
    <property type="entry name" value="PhoX"/>
    <property type="match status" value="1"/>
</dbReference>